<evidence type="ECO:0000313" key="1">
    <source>
        <dbReference type="EMBL" id="RZV06184.1"/>
    </source>
</evidence>
<protein>
    <submittedName>
        <fullName evidence="1">Uncharacterized protein</fullName>
    </submittedName>
</protein>
<dbReference type="AlphaFoldDB" id="A0A482Y6H5"/>
<organism evidence="1 2">
    <name type="scientific">Natrinema hispanicum</name>
    <dbReference type="NCBI Taxonomy" id="392421"/>
    <lineage>
        <taxon>Archaea</taxon>
        <taxon>Methanobacteriati</taxon>
        <taxon>Methanobacteriota</taxon>
        <taxon>Stenosarchaea group</taxon>
        <taxon>Halobacteria</taxon>
        <taxon>Halobacteriales</taxon>
        <taxon>Natrialbaceae</taxon>
        <taxon>Natrinema</taxon>
    </lineage>
</organism>
<dbReference type="Proteomes" id="UP000291097">
    <property type="component" value="Unassembled WGS sequence"/>
</dbReference>
<sequence>MEFRKADIELAFDLNRIQVLSHLDREIVSAMGMGECLHQHGGVGGNWLLLAIIINHLHSDHLFNRFIRDIS</sequence>
<proteinExistence type="predicted"/>
<evidence type="ECO:0000313" key="2">
    <source>
        <dbReference type="Proteomes" id="UP000291097"/>
    </source>
</evidence>
<gene>
    <name evidence="1" type="ORF">BDK88_4147</name>
</gene>
<accession>A0A482Y6H5</accession>
<dbReference type="EMBL" id="SHMP01000009">
    <property type="protein sequence ID" value="RZV06184.1"/>
    <property type="molecule type" value="Genomic_DNA"/>
</dbReference>
<name>A0A482Y6H5_9EURY</name>
<comment type="caution">
    <text evidence="1">The sequence shown here is derived from an EMBL/GenBank/DDBJ whole genome shotgun (WGS) entry which is preliminary data.</text>
</comment>
<reference evidence="1 2" key="1">
    <citation type="submission" date="2019-02" db="EMBL/GenBank/DDBJ databases">
        <title>Genomic Encyclopedia of Archaeal and Bacterial Type Strains, Phase II (KMG-II): from individual species to whole genera.</title>
        <authorList>
            <person name="Goeker M."/>
        </authorList>
    </citation>
    <scope>NUCLEOTIDE SEQUENCE [LARGE SCALE GENOMIC DNA]</scope>
    <source>
        <strain evidence="1 2">DSM 18328</strain>
    </source>
</reference>